<evidence type="ECO:0000313" key="2">
    <source>
        <dbReference type="EMBL" id="EYC29400.1"/>
    </source>
</evidence>
<keyword evidence="3" id="KW-1185">Reference proteome</keyword>
<feature type="region of interest" description="Disordered" evidence="1">
    <location>
        <begin position="53"/>
        <end position="116"/>
    </location>
</feature>
<evidence type="ECO:0000313" key="3">
    <source>
        <dbReference type="Proteomes" id="UP000024635"/>
    </source>
</evidence>
<dbReference type="AlphaFoldDB" id="A0A016VPQ4"/>
<organism evidence="2 3">
    <name type="scientific">Ancylostoma ceylanicum</name>
    <dbReference type="NCBI Taxonomy" id="53326"/>
    <lineage>
        <taxon>Eukaryota</taxon>
        <taxon>Metazoa</taxon>
        <taxon>Ecdysozoa</taxon>
        <taxon>Nematoda</taxon>
        <taxon>Chromadorea</taxon>
        <taxon>Rhabditida</taxon>
        <taxon>Rhabditina</taxon>
        <taxon>Rhabditomorpha</taxon>
        <taxon>Strongyloidea</taxon>
        <taxon>Ancylostomatidae</taxon>
        <taxon>Ancylostomatinae</taxon>
        <taxon>Ancylostoma</taxon>
    </lineage>
</organism>
<feature type="compositionally biased region" description="Basic and acidic residues" evidence="1">
    <location>
        <begin position="59"/>
        <end position="72"/>
    </location>
</feature>
<dbReference type="Proteomes" id="UP000024635">
    <property type="component" value="Unassembled WGS sequence"/>
</dbReference>
<name>A0A016VPQ4_9BILA</name>
<feature type="compositionally biased region" description="Gly residues" evidence="1">
    <location>
        <begin position="77"/>
        <end position="116"/>
    </location>
</feature>
<proteinExistence type="predicted"/>
<gene>
    <name evidence="2" type="primary">Acey_s0006.g2959</name>
    <name evidence="2" type="ORF">Y032_0006g2959</name>
</gene>
<sequence>MGGWITLTASAAVNSELTTVDPTTVFRRRTMIQSLIELVILVAIWGQILVPCGGRKQAGKGDEPGADKEEGKNNVGAGAGGAPAAGGGAPAGGGGAPAAGGGAPAAGGAPADGGGA</sequence>
<reference evidence="3" key="1">
    <citation type="journal article" date="2015" name="Nat. Genet.">
        <title>The genome and transcriptome of the zoonotic hookworm Ancylostoma ceylanicum identify infection-specific gene families.</title>
        <authorList>
            <person name="Schwarz E.M."/>
            <person name="Hu Y."/>
            <person name="Antoshechkin I."/>
            <person name="Miller M.M."/>
            <person name="Sternberg P.W."/>
            <person name="Aroian R.V."/>
        </authorList>
    </citation>
    <scope>NUCLEOTIDE SEQUENCE</scope>
    <source>
        <strain evidence="3">HY135</strain>
    </source>
</reference>
<accession>A0A016VPQ4</accession>
<comment type="caution">
    <text evidence="2">The sequence shown here is derived from an EMBL/GenBank/DDBJ whole genome shotgun (WGS) entry which is preliminary data.</text>
</comment>
<evidence type="ECO:0000256" key="1">
    <source>
        <dbReference type="SAM" id="MobiDB-lite"/>
    </source>
</evidence>
<protein>
    <submittedName>
        <fullName evidence="2">Uncharacterized protein</fullName>
    </submittedName>
</protein>
<dbReference type="EMBL" id="JARK01001342">
    <property type="protein sequence ID" value="EYC29400.1"/>
    <property type="molecule type" value="Genomic_DNA"/>
</dbReference>